<comment type="caution">
    <text evidence="1">The sequence shown here is derived from an EMBL/GenBank/DDBJ whole genome shotgun (WGS) entry which is preliminary data.</text>
</comment>
<evidence type="ECO:0000313" key="1">
    <source>
        <dbReference type="EMBL" id="MBB2170822.1"/>
    </source>
</evidence>
<dbReference type="RefSeq" id="WP_182977449.1">
    <property type="nucleotide sequence ID" value="NZ_BAABGB010000014.1"/>
</dbReference>
<dbReference type="Proteomes" id="UP000577891">
    <property type="component" value="Unassembled WGS sequence"/>
</dbReference>
<evidence type="ECO:0000313" key="2">
    <source>
        <dbReference type="Proteomes" id="UP000577891"/>
    </source>
</evidence>
<dbReference type="AlphaFoldDB" id="A0A7W4IY08"/>
<reference evidence="1 2" key="1">
    <citation type="submission" date="2020-04" db="EMBL/GenBank/DDBJ databases">
        <title>Description of novel Gluconacetobacter.</title>
        <authorList>
            <person name="Sombolestani A."/>
        </authorList>
    </citation>
    <scope>NUCLEOTIDE SEQUENCE [LARGE SCALE GENOMIC DNA]</scope>
    <source>
        <strain evidence="1 2">LMG 27724</strain>
    </source>
</reference>
<gene>
    <name evidence="1" type="ORF">HLH35_01595</name>
</gene>
<name>A0A7W4IY08_9PROT</name>
<accession>A0A7W4IY08</accession>
<sequence length="164" mass="18535">MTTDIHPDAEEIAEVGEGFLGKTFPPDRFHHREHLIMMAYLLVKYPAHDWRAELPDLIRSYNVAAGGINDETRGYHHTITMAFVTIVETIVARAEHGDLVAACRAVLASPAARQDALLQFWSHELLFSREARRNWVAPDQRAFNVSGVGDDLTTAEREACVRRR</sequence>
<dbReference type="EMBL" id="JABEQE010000001">
    <property type="protein sequence ID" value="MBB2170822.1"/>
    <property type="molecule type" value="Genomic_DNA"/>
</dbReference>
<proteinExistence type="predicted"/>
<protein>
    <submittedName>
        <fullName evidence="1">Uncharacterized protein</fullName>
    </submittedName>
</protein>
<organism evidence="1 2">
    <name type="scientific">Gluconacetobacter asukensis</name>
    <dbReference type="NCBI Taxonomy" id="1017181"/>
    <lineage>
        <taxon>Bacteria</taxon>
        <taxon>Pseudomonadati</taxon>
        <taxon>Pseudomonadota</taxon>
        <taxon>Alphaproteobacteria</taxon>
        <taxon>Acetobacterales</taxon>
        <taxon>Acetobacteraceae</taxon>
        <taxon>Gluconacetobacter</taxon>
    </lineage>
</organism>
<keyword evidence="2" id="KW-1185">Reference proteome</keyword>